<proteinExistence type="inferred from homology"/>
<comment type="similarity">
    <text evidence="1">Belongs to the glycosyltransferase 2 family.</text>
</comment>
<dbReference type="AlphaFoldDB" id="A0A2H9VL52"/>
<keyword evidence="4" id="KW-0812">Transmembrane</keyword>
<keyword evidence="6" id="KW-1185">Reference proteome</keyword>
<keyword evidence="3 5" id="KW-0808">Transferase</keyword>
<comment type="caution">
    <text evidence="5">The sequence shown here is derived from an EMBL/GenBank/DDBJ whole genome shotgun (WGS) entry which is preliminary data.</text>
</comment>
<dbReference type="GO" id="GO:0016757">
    <property type="term" value="F:glycosyltransferase activity"/>
    <property type="evidence" value="ECO:0007669"/>
    <property type="project" value="UniProtKB-KW"/>
</dbReference>
<feature type="transmembrane region" description="Helical" evidence="4">
    <location>
        <begin position="288"/>
        <end position="316"/>
    </location>
</feature>
<dbReference type="RefSeq" id="WP_100341438.1">
    <property type="nucleotide sequence ID" value="NZ_PGFJ01000002.1"/>
</dbReference>
<name>A0A2H9VL52_9SPHI</name>
<dbReference type="OrthoDB" id="1523666at2"/>
<dbReference type="Proteomes" id="UP000242687">
    <property type="component" value="Unassembled WGS sequence"/>
</dbReference>
<keyword evidence="4" id="KW-1133">Transmembrane helix</keyword>
<dbReference type="EMBL" id="PGFJ01000002">
    <property type="protein sequence ID" value="PJJ79070.1"/>
    <property type="molecule type" value="Genomic_DNA"/>
</dbReference>
<dbReference type="SUPFAM" id="SSF53448">
    <property type="entry name" value="Nucleotide-diphospho-sugar transferases"/>
    <property type="match status" value="1"/>
</dbReference>
<accession>A0A2H9VL52</accession>
<dbReference type="PANTHER" id="PTHR43630">
    <property type="entry name" value="POLY-BETA-1,6-N-ACETYL-D-GLUCOSAMINE SYNTHASE"/>
    <property type="match status" value="1"/>
</dbReference>
<sequence>MTLIGIIWILVQVLIGYNLVLPVCIYVLSFFKNSNTPVEASVEGDYGIIVTAYEQVTNIPAVVESLLRLNHSNYIVYIVADKCDVSSLIFNDDRVVVLRPENTLASNTRSHFYAINNFRRPHDRLTIIDSDNLVHPEYLNELDRYFYKGYIAVQGIREAKNLNTTYACLDAARDIYYHFYDGKLLFKVGSSATLAGSGMAFTTALYRDCLEHLDIIGAGFDKVLQSQIVGRDVRIAFTDRAKVYDEKTTHSDQLVNQRSRWINTWFKYFKFGFTMLGKGITTPSWNQFLFGLILLRPPLFIFLLLSLVFMFINIFISITAAFIWMLAFAIFIAGFYLALARSETDARIYRSLINIPKFIFFQVISLINARTANKRSVATKHTYTSSVDPITKSDES</sequence>
<evidence type="ECO:0000313" key="5">
    <source>
        <dbReference type="EMBL" id="PJJ79070.1"/>
    </source>
</evidence>
<dbReference type="Gene3D" id="3.90.550.10">
    <property type="entry name" value="Spore Coat Polysaccharide Biosynthesis Protein SpsA, Chain A"/>
    <property type="match status" value="1"/>
</dbReference>
<feature type="transmembrane region" description="Helical" evidence="4">
    <location>
        <begin position="322"/>
        <end position="340"/>
    </location>
</feature>
<reference evidence="5 6" key="1">
    <citation type="submission" date="2017-11" db="EMBL/GenBank/DDBJ databases">
        <title>Genomic Encyclopedia of Archaeal and Bacterial Type Strains, Phase II (KMG-II): From Individual Species to Whole Genera.</title>
        <authorList>
            <person name="Goeker M."/>
        </authorList>
    </citation>
    <scope>NUCLEOTIDE SEQUENCE [LARGE SCALE GENOMIC DNA]</scope>
    <source>
        <strain evidence="5 6">DSM 28175</strain>
    </source>
</reference>
<evidence type="ECO:0000256" key="3">
    <source>
        <dbReference type="ARBA" id="ARBA00022679"/>
    </source>
</evidence>
<feature type="transmembrane region" description="Helical" evidence="4">
    <location>
        <begin position="6"/>
        <end position="28"/>
    </location>
</feature>
<evidence type="ECO:0000313" key="6">
    <source>
        <dbReference type="Proteomes" id="UP000242687"/>
    </source>
</evidence>
<dbReference type="PANTHER" id="PTHR43630:SF1">
    <property type="entry name" value="POLY-BETA-1,6-N-ACETYL-D-GLUCOSAMINE SYNTHASE"/>
    <property type="match status" value="1"/>
</dbReference>
<keyword evidence="2" id="KW-0328">Glycosyltransferase</keyword>
<evidence type="ECO:0000256" key="2">
    <source>
        <dbReference type="ARBA" id="ARBA00022676"/>
    </source>
</evidence>
<evidence type="ECO:0000256" key="4">
    <source>
        <dbReference type="SAM" id="Phobius"/>
    </source>
</evidence>
<dbReference type="InterPro" id="IPR029044">
    <property type="entry name" value="Nucleotide-diphossugar_trans"/>
</dbReference>
<dbReference type="Pfam" id="PF13641">
    <property type="entry name" value="Glyco_tranf_2_3"/>
    <property type="match status" value="1"/>
</dbReference>
<evidence type="ECO:0000256" key="1">
    <source>
        <dbReference type="ARBA" id="ARBA00006739"/>
    </source>
</evidence>
<protein>
    <submittedName>
        <fullName evidence="5">Cellulose synthase/poly-beta-1,6-N-acetylglucosamine synthase-like glycosyltransferase</fullName>
    </submittedName>
</protein>
<keyword evidence="4" id="KW-0472">Membrane</keyword>
<gene>
    <name evidence="5" type="ORF">CLV57_2194</name>
</gene>
<organism evidence="5 6">
    <name type="scientific">Mucilaginibacter auburnensis</name>
    <dbReference type="NCBI Taxonomy" id="1457233"/>
    <lineage>
        <taxon>Bacteria</taxon>
        <taxon>Pseudomonadati</taxon>
        <taxon>Bacteroidota</taxon>
        <taxon>Sphingobacteriia</taxon>
        <taxon>Sphingobacteriales</taxon>
        <taxon>Sphingobacteriaceae</taxon>
        <taxon>Mucilaginibacter</taxon>
    </lineage>
</organism>